<feature type="domain" description="Bacteriophage T5 Orf172 DNA-binding" evidence="1">
    <location>
        <begin position="286"/>
        <end position="380"/>
    </location>
</feature>
<name>A0A0G8AZQ3_9SYNE</name>
<evidence type="ECO:0000313" key="3">
    <source>
        <dbReference type="Proteomes" id="UP000035037"/>
    </source>
</evidence>
<dbReference type="Pfam" id="PF10544">
    <property type="entry name" value="T5orf172"/>
    <property type="match status" value="1"/>
</dbReference>
<gene>
    <name evidence="2" type="ORF">TQ37_00615</name>
</gene>
<protein>
    <recommendedName>
        <fullName evidence="1">Bacteriophage T5 Orf172 DNA-binding domain-containing protein</fullName>
    </recommendedName>
</protein>
<accession>A0A0G8AZQ3</accession>
<dbReference type="EMBL" id="JYFQ01000010">
    <property type="protein sequence ID" value="KKZ14606.1"/>
    <property type="molecule type" value="Genomic_DNA"/>
</dbReference>
<evidence type="ECO:0000259" key="1">
    <source>
        <dbReference type="SMART" id="SM00974"/>
    </source>
</evidence>
<proteinExistence type="predicted"/>
<reference evidence="2 3" key="1">
    <citation type="submission" date="2015-02" db="EMBL/GenBank/DDBJ databases">
        <authorList>
            <person name="Slaby B."/>
            <person name="Hentschel U."/>
        </authorList>
    </citation>
    <scope>NUCLEOTIDE SEQUENCE [LARGE SCALE GENOMIC DNA]</scope>
    <source>
        <strain evidence="2">15L</strain>
    </source>
</reference>
<sequence length="401" mass="45461">MANGQAFTNEDDALLAELGVEVDARTAAHNIPQQERIIAGFEDIQHFVAEQGRVPQHGEDRDIFERLHAVRLDRIRQQAECRRLVKSLDRQGLLGKPLHGVETDTEALDDDALLAELGIDAEPPSITQLQHVRSSAERQAADEIARRNPCKDFHDFKPHFEQVQKELDTGLRDVHPFKENKGNTEINVGDFFIVAGQKAYVAKKGRQSLTKDGKKDARLRVVFDNGTESKMLMRSLQRALYKDHRSRRIIQAIQGPLFANYTEKGDGASGTIYVLRSHSQLPDVVRNRDLIHKIGVTSGKVEQRISNPQLDPTFLMAEVEIVATYKLYNINSKKLENLIHRIFQPAQLAIEVKDRFGHTVIPREWFLVPLHVIDQAVERIRDGTITGYVYDPQGSRLKPLV</sequence>
<dbReference type="SMART" id="SM00974">
    <property type="entry name" value="T5orf172"/>
    <property type="match status" value="1"/>
</dbReference>
<dbReference type="InterPro" id="IPR018306">
    <property type="entry name" value="Phage_T5_Orf172_DNA-bd"/>
</dbReference>
<comment type="caution">
    <text evidence="2">The sequence shown here is derived from an EMBL/GenBank/DDBJ whole genome shotgun (WGS) entry which is preliminary data.</text>
</comment>
<organism evidence="2 3">
    <name type="scientific">Candidatus Synechococcus spongiarum 15L</name>
    <dbReference type="NCBI Taxonomy" id="1608419"/>
    <lineage>
        <taxon>Bacteria</taxon>
        <taxon>Bacillati</taxon>
        <taxon>Cyanobacteriota</taxon>
        <taxon>Cyanophyceae</taxon>
        <taxon>Synechococcales</taxon>
        <taxon>Synechococcaceae</taxon>
        <taxon>Synechococcus</taxon>
    </lineage>
</organism>
<dbReference type="PATRIC" id="fig|1608419.3.peg.5"/>
<dbReference type="AlphaFoldDB" id="A0A0G8AZQ3"/>
<reference evidence="2 3" key="2">
    <citation type="submission" date="2015-05" db="EMBL/GenBank/DDBJ databases">
        <title>Lifestyle Evolution in Cyanobacterial Symbionts of Sponges.</title>
        <authorList>
            <person name="Burgsdorf I."/>
            <person name="Slaby B.M."/>
            <person name="Handley K.M."/>
            <person name="Haber M."/>
            <person name="Blom J."/>
            <person name="Marshall C.W."/>
            <person name="Gilbert J.A."/>
            <person name="Hentschel U."/>
            <person name="Steindler L."/>
        </authorList>
    </citation>
    <scope>NUCLEOTIDE SEQUENCE [LARGE SCALE GENOMIC DNA]</scope>
    <source>
        <strain evidence="2">15L</strain>
    </source>
</reference>
<evidence type="ECO:0000313" key="2">
    <source>
        <dbReference type="EMBL" id="KKZ14606.1"/>
    </source>
</evidence>
<dbReference type="Proteomes" id="UP000035037">
    <property type="component" value="Unassembled WGS sequence"/>
</dbReference>